<gene>
    <name evidence="1" type="ORF">PCAMFM013_S014g000238</name>
</gene>
<keyword evidence="2" id="KW-1185">Reference proteome</keyword>
<dbReference type="AlphaFoldDB" id="A0A0G4PGC7"/>
<name>A0A0G4PGC7_PENC3</name>
<dbReference type="EMBL" id="HG793147">
    <property type="protein sequence ID" value="CRL25342.1"/>
    <property type="molecule type" value="Genomic_DNA"/>
</dbReference>
<accession>A0A0G4PGC7</accession>
<proteinExistence type="predicted"/>
<organism evidence="1 2">
    <name type="scientific">Penicillium camemberti (strain FM 013)</name>
    <dbReference type="NCBI Taxonomy" id="1429867"/>
    <lineage>
        <taxon>Eukaryota</taxon>
        <taxon>Fungi</taxon>
        <taxon>Dikarya</taxon>
        <taxon>Ascomycota</taxon>
        <taxon>Pezizomycotina</taxon>
        <taxon>Eurotiomycetes</taxon>
        <taxon>Eurotiomycetidae</taxon>
        <taxon>Eurotiales</taxon>
        <taxon>Aspergillaceae</taxon>
        <taxon>Penicillium</taxon>
    </lineage>
</organism>
<sequence>MMNRRAQYTLAKAPNRTDLPYYDEIQTTPTGILICPPGWTNRPMGITKGS</sequence>
<dbReference type="Proteomes" id="UP000053732">
    <property type="component" value="Unassembled WGS sequence"/>
</dbReference>
<protein>
    <submittedName>
        <fullName evidence="1">Str. FM013</fullName>
    </submittedName>
</protein>
<evidence type="ECO:0000313" key="2">
    <source>
        <dbReference type="Proteomes" id="UP000053732"/>
    </source>
</evidence>
<reference evidence="1 2" key="1">
    <citation type="journal article" date="2014" name="Nat. Commun.">
        <title>Multiple recent horizontal transfers of a large genomic region in cheese making fungi.</title>
        <authorList>
            <person name="Cheeseman K."/>
            <person name="Ropars J."/>
            <person name="Renault P."/>
            <person name="Dupont J."/>
            <person name="Gouzy J."/>
            <person name="Branca A."/>
            <person name="Abraham A.L."/>
            <person name="Ceppi M."/>
            <person name="Conseiller E."/>
            <person name="Debuchy R."/>
            <person name="Malagnac F."/>
            <person name="Goarin A."/>
            <person name="Silar P."/>
            <person name="Lacoste S."/>
            <person name="Sallet E."/>
            <person name="Bensimon A."/>
            <person name="Giraud T."/>
            <person name="Brygoo Y."/>
        </authorList>
    </citation>
    <scope>NUCLEOTIDE SEQUENCE [LARGE SCALE GENOMIC DNA]</scope>
    <source>
        <strain evidence="2">FM 013</strain>
    </source>
</reference>
<evidence type="ECO:0000313" key="1">
    <source>
        <dbReference type="EMBL" id="CRL25342.1"/>
    </source>
</evidence>